<keyword evidence="1" id="KW-0812">Transmembrane</keyword>
<dbReference type="RefSeq" id="XP_008074284.1">
    <property type="nucleotide sequence ID" value="XM_008076093.1"/>
</dbReference>
<feature type="transmembrane region" description="Helical" evidence="1">
    <location>
        <begin position="20"/>
        <end position="42"/>
    </location>
</feature>
<proteinExistence type="predicted"/>
<evidence type="ECO:0000313" key="2">
    <source>
        <dbReference type="EMBL" id="ELA47270.1"/>
    </source>
</evidence>
<dbReference type="HOGENOM" id="CLU_2279571_0_0_1"/>
<sequence length="102" mass="12209">MIGRDMDDMKDVHHVLNRRVVYLLVMQWMAIILRVFLCLAYFNTRGTPLAHSLSHLFKLHLWHISIHEVHRSLIPSFIFLNFIFGIFQYTRYTARSFPLSSF</sequence>
<evidence type="ECO:0000256" key="1">
    <source>
        <dbReference type="SAM" id="Phobius"/>
    </source>
</evidence>
<keyword evidence="1" id="KW-1133">Transmembrane helix</keyword>
<dbReference type="InParanoid" id="L2GVY6"/>
<dbReference type="VEuPathDB" id="MicrosporidiaDB:VCUG_01266"/>
<dbReference type="AlphaFoldDB" id="L2GVY6"/>
<protein>
    <submittedName>
        <fullName evidence="2">Uncharacterized protein</fullName>
    </submittedName>
</protein>
<keyword evidence="1" id="KW-0472">Membrane</keyword>
<evidence type="ECO:0000313" key="3">
    <source>
        <dbReference type="Proteomes" id="UP000011081"/>
    </source>
</evidence>
<dbReference type="Proteomes" id="UP000011081">
    <property type="component" value="Unassembled WGS sequence"/>
</dbReference>
<gene>
    <name evidence="2" type="ORF">VCUG_01266</name>
</gene>
<reference evidence="3" key="1">
    <citation type="submission" date="2011-03" db="EMBL/GenBank/DDBJ databases">
        <title>The genome sequence of Vavraia culicis strain floridensis.</title>
        <authorList>
            <consortium name="The Broad Institute Genome Sequencing Platform"/>
            <person name="Cuomo C."/>
            <person name="Becnel J."/>
            <person name="Sanscrainte N."/>
            <person name="Young S.K."/>
            <person name="Zeng Q."/>
            <person name="Gargeya S."/>
            <person name="Fitzgerald M."/>
            <person name="Haas B."/>
            <person name="Abouelleil A."/>
            <person name="Alvarado L."/>
            <person name="Arachchi H.M."/>
            <person name="Berlin A."/>
            <person name="Chapman S.B."/>
            <person name="Gearin G."/>
            <person name="Goldberg J."/>
            <person name="Griggs A."/>
            <person name="Gujja S."/>
            <person name="Hansen M."/>
            <person name="Heiman D."/>
            <person name="Howarth C."/>
            <person name="Larimer J."/>
            <person name="Lui A."/>
            <person name="MacDonald P.J.P."/>
            <person name="McCowen C."/>
            <person name="Montmayeur A."/>
            <person name="Murphy C."/>
            <person name="Neiman D."/>
            <person name="Pearson M."/>
            <person name="Priest M."/>
            <person name="Roberts A."/>
            <person name="Saif S."/>
            <person name="Shea T."/>
            <person name="Sisk P."/>
            <person name="Stolte C."/>
            <person name="Sykes S."/>
            <person name="Wortman J."/>
            <person name="Nusbaum C."/>
            <person name="Birren B."/>
        </authorList>
    </citation>
    <scope>NUCLEOTIDE SEQUENCE [LARGE SCALE GENOMIC DNA]</scope>
    <source>
        <strain evidence="3">floridensis</strain>
    </source>
</reference>
<keyword evidence="3" id="KW-1185">Reference proteome</keyword>
<name>L2GVY6_VAVCU</name>
<dbReference type="GeneID" id="19879145"/>
<organism evidence="2 3">
    <name type="scientific">Vavraia culicis (isolate floridensis)</name>
    <name type="common">Microsporidian parasite</name>
    <dbReference type="NCBI Taxonomy" id="948595"/>
    <lineage>
        <taxon>Eukaryota</taxon>
        <taxon>Fungi</taxon>
        <taxon>Fungi incertae sedis</taxon>
        <taxon>Microsporidia</taxon>
        <taxon>Pleistophoridae</taxon>
        <taxon>Vavraia</taxon>
    </lineage>
</organism>
<feature type="transmembrane region" description="Helical" evidence="1">
    <location>
        <begin position="72"/>
        <end position="90"/>
    </location>
</feature>
<accession>L2GVY6</accession>
<dbReference type="EMBL" id="GL877421">
    <property type="protein sequence ID" value="ELA47270.1"/>
    <property type="molecule type" value="Genomic_DNA"/>
</dbReference>